<dbReference type="Proteomes" id="UP000729733">
    <property type="component" value="Unassembled WGS sequence"/>
</dbReference>
<proteinExistence type="predicted"/>
<organism evidence="1 2">
    <name type="scientific">Waterburya agarophytonicola KI4</name>
    <dbReference type="NCBI Taxonomy" id="2874699"/>
    <lineage>
        <taxon>Bacteria</taxon>
        <taxon>Bacillati</taxon>
        <taxon>Cyanobacteriota</taxon>
        <taxon>Cyanophyceae</taxon>
        <taxon>Pleurocapsales</taxon>
        <taxon>Hyellaceae</taxon>
        <taxon>Waterburya</taxon>
        <taxon>Waterburya agarophytonicola</taxon>
    </lineage>
</organism>
<comment type="caution">
    <text evidence="1">The sequence shown here is derived from an EMBL/GenBank/DDBJ whole genome shotgun (WGS) entry which is preliminary data.</text>
</comment>
<evidence type="ECO:0008006" key="3">
    <source>
        <dbReference type="Google" id="ProtNLM"/>
    </source>
</evidence>
<evidence type="ECO:0000313" key="1">
    <source>
        <dbReference type="EMBL" id="MCC0177322.1"/>
    </source>
</evidence>
<gene>
    <name evidence="1" type="ORF">I4641_10070</name>
</gene>
<name>A0A964BR93_9CYAN</name>
<dbReference type="EMBL" id="JADWDC010000020">
    <property type="protein sequence ID" value="MCC0177322.1"/>
    <property type="molecule type" value="Genomic_DNA"/>
</dbReference>
<sequence length="171" mass="19581">MSALRKPDLETQYYSPQTQFKPQKKYHRQLTNLPQKQVRKVVKSRNFPQQSKLPQKLRLLSLLQKGSFGLALVSMAASIGLYASTVKIPELWSQEYRNLEDLQSQERELIAINEKIKYQIAHDASEDNRLSISKPESAVFIPPAKVNLKSGLKTISHNQEVAEIPYNNLGY</sequence>
<dbReference type="RefSeq" id="WP_229640385.1">
    <property type="nucleotide sequence ID" value="NZ_JADWDC010000020.1"/>
</dbReference>
<accession>A0A964BR93</accession>
<reference evidence="1" key="1">
    <citation type="journal article" date="2021" name="Antonie Van Leeuwenhoek">
        <title>Draft genome and description of Waterburya agarophytonicola gen. nov. sp. nov. (Pleurocapsales, Cyanobacteria): a seaweed symbiont.</title>
        <authorList>
            <person name="Bonthond G."/>
            <person name="Shalygin S."/>
            <person name="Bayer T."/>
            <person name="Weinberger F."/>
        </authorList>
    </citation>
    <scope>NUCLEOTIDE SEQUENCE</scope>
    <source>
        <strain evidence="1">KI4</strain>
    </source>
</reference>
<evidence type="ECO:0000313" key="2">
    <source>
        <dbReference type="Proteomes" id="UP000729733"/>
    </source>
</evidence>
<protein>
    <recommendedName>
        <fullName evidence="3">Cell division protein FtsL</fullName>
    </recommendedName>
</protein>
<dbReference type="AlphaFoldDB" id="A0A964BR93"/>
<keyword evidence="2" id="KW-1185">Reference proteome</keyword>